<sequence length="34" mass="4032">MKELSKLNLFGRFILTCRCDLNELNLGKRECNKM</sequence>
<dbReference type="EMBL" id="UZAG01017504">
    <property type="protein sequence ID" value="VDO35061.1"/>
    <property type="molecule type" value="Genomic_DNA"/>
</dbReference>
<keyword evidence="2" id="KW-1185">Reference proteome</keyword>
<reference evidence="3" key="1">
    <citation type="submission" date="2017-02" db="UniProtKB">
        <authorList>
            <consortium name="WormBaseParasite"/>
        </authorList>
    </citation>
    <scope>IDENTIFICATION</scope>
</reference>
<evidence type="ECO:0000313" key="1">
    <source>
        <dbReference type="EMBL" id="VDO35061.1"/>
    </source>
</evidence>
<dbReference type="AlphaFoldDB" id="A0A0R3QX29"/>
<evidence type="ECO:0000313" key="2">
    <source>
        <dbReference type="Proteomes" id="UP000280834"/>
    </source>
</evidence>
<protein>
    <submittedName>
        <fullName evidence="1 3">Uncharacterized protein</fullName>
    </submittedName>
</protein>
<gene>
    <name evidence="1" type="ORF">BTMF_LOCUS10315</name>
</gene>
<dbReference type="WBParaSite" id="BTMF_0001229501-mRNA-1">
    <property type="protein sequence ID" value="BTMF_0001229501-mRNA-1"/>
    <property type="gene ID" value="BTMF_0001229501"/>
</dbReference>
<dbReference type="Proteomes" id="UP000280834">
    <property type="component" value="Unassembled WGS sequence"/>
</dbReference>
<name>A0A0R3QX29_9BILA</name>
<reference evidence="1 2" key="2">
    <citation type="submission" date="2018-11" db="EMBL/GenBank/DDBJ databases">
        <authorList>
            <consortium name="Pathogen Informatics"/>
        </authorList>
    </citation>
    <scope>NUCLEOTIDE SEQUENCE [LARGE SCALE GENOMIC DNA]</scope>
</reference>
<evidence type="ECO:0000313" key="3">
    <source>
        <dbReference type="WBParaSite" id="BTMF_0001229501-mRNA-1"/>
    </source>
</evidence>
<proteinExistence type="predicted"/>
<accession>A0A0R3QX29</accession>
<organism evidence="3">
    <name type="scientific">Brugia timori</name>
    <dbReference type="NCBI Taxonomy" id="42155"/>
    <lineage>
        <taxon>Eukaryota</taxon>
        <taxon>Metazoa</taxon>
        <taxon>Ecdysozoa</taxon>
        <taxon>Nematoda</taxon>
        <taxon>Chromadorea</taxon>
        <taxon>Rhabditida</taxon>
        <taxon>Spirurina</taxon>
        <taxon>Spiruromorpha</taxon>
        <taxon>Filarioidea</taxon>
        <taxon>Onchocercidae</taxon>
        <taxon>Brugia</taxon>
    </lineage>
</organism>